<gene>
    <name evidence="2" type="ORF">IFE19_16990</name>
</gene>
<dbReference type="RefSeq" id="WP_207824377.1">
    <property type="nucleotide sequence ID" value="NZ_CP062006.1"/>
</dbReference>
<evidence type="ECO:0000313" key="2">
    <source>
        <dbReference type="EMBL" id="QTC87741.1"/>
    </source>
</evidence>
<feature type="compositionally biased region" description="Low complexity" evidence="1">
    <location>
        <begin position="26"/>
        <end position="35"/>
    </location>
</feature>
<dbReference type="EMBL" id="CP062006">
    <property type="protein sequence ID" value="QTC87741.1"/>
    <property type="molecule type" value="Genomic_DNA"/>
</dbReference>
<sequence length="48" mass="5180">MEDIHRTHKEPAWGWIGALLDARKPAAPAASKPVTAPAPPLRPRRAAC</sequence>
<name>A0ABX7SKN8_9CAUL</name>
<dbReference type="Proteomes" id="UP000663942">
    <property type="component" value="Chromosome"/>
</dbReference>
<accession>A0ABX7SKN8</accession>
<reference evidence="2 3" key="1">
    <citation type="submission" date="2020-09" db="EMBL/GenBank/DDBJ databases">
        <title>Brevundimonas sp. LVF1 isolated from an oligotrophic pond in Goettingen, Germany.</title>
        <authorList>
            <person name="Friedrich I."/>
            <person name="Klassen A."/>
            <person name="Neubauer H."/>
            <person name="Schneider D."/>
            <person name="Hertel R."/>
            <person name="Daniel R."/>
        </authorList>
    </citation>
    <scope>NUCLEOTIDE SEQUENCE [LARGE SCALE GENOMIC DNA]</scope>
    <source>
        <strain evidence="2 3">LVF1</strain>
    </source>
</reference>
<feature type="region of interest" description="Disordered" evidence="1">
    <location>
        <begin position="26"/>
        <end position="48"/>
    </location>
</feature>
<organism evidence="2 3">
    <name type="scientific">Brevundimonas pondensis</name>
    <dbReference type="NCBI Taxonomy" id="2774189"/>
    <lineage>
        <taxon>Bacteria</taxon>
        <taxon>Pseudomonadati</taxon>
        <taxon>Pseudomonadota</taxon>
        <taxon>Alphaproteobacteria</taxon>
        <taxon>Caulobacterales</taxon>
        <taxon>Caulobacteraceae</taxon>
        <taxon>Brevundimonas</taxon>
    </lineage>
</organism>
<keyword evidence="3" id="KW-1185">Reference proteome</keyword>
<evidence type="ECO:0000313" key="3">
    <source>
        <dbReference type="Proteomes" id="UP000663942"/>
    </source>
</evidence>
<protein>
    <submittedName>
        <fullName evidence="2">Uncharacterized protein</fullName>
    </submittedName>
</protein>
<evidence type="ECO:0000256" key="1">
    <source>
        <dbReference type="SAM" id="MobiDB-lite"/>
    </source>
</evidence>
<proteinExistence type="predicted"/>